<keyword evidence="1" id="KW-0472">Membrane</keyword>
<reference evidence="2 3" key="1">
    <citation type="journal article" date="2024" name="ISME J.">
        <title>Tailless and filamentous prophages are predominant in marine Vibrio.</title>
        <authorList>
            <person name="Steensen K."/>
            <person name="Seneca J."/>
            <person name="Bartlau N."/>
            <person name="Yu X.A."/>
            <person name="Hussain F.A."/>
            <person name="Polz M.F."/>
        </authorList>
    </citation>
    <scope>NUCLEOTIDE SEQUENCE [LARGE SCALE GENOMIC DNA]</scope>
    <source>
        <strain evidence="2 3">10N.222.51.A1</strain>
    </source>
</reference>
<keyword evidence="2" id="KW-0378">Hydrolase</keyword>
<dbReference type="RefSeq" id="WP_372266905.1">
    <property type="nucleotide sequence ID" value="NZ_JBFRUW010000058.1"/>
</dbReference>
<feature type="transmembrane region" description="Helical" evidence="1">
    <location>
        <begin position="63"/>
        <end position="81"/>
    </location>
</feature>
<keyword evidence="1" id="KW-0812">Transmembrane</keyword>
<comment type="caution">
    <text evidence="2">The sequence shown here is derived from an EMBL/GenBank/DDBJ whole genome shotgun (WGS) entry which is preliminary data.</text>
</comment>
<name>A0ABV4NEI6_9VIBR</name>
<keyword evidence="1" id="KW-1133">Transmembrane helix</keyword>
<feature type="transmembrane region" description="Helical" evidence="1">
    <location>
        <begin position="155"/>
        <end position="173"/>
    </location>
</feature>
<dbReference type="PANTHER" id="PTHR40031:SF1">
    <property type="entry name" value="MEMBRANE-BOUND METAL-DEPENDENT HYDROLASE"/>
    <property type="match status" value="1"/>
</dbReference>
<dbReference type="InterPro" id="IPR053170">
    <property type="entry name" value="Transcription_regulator"/>
</dbReference>
<feature type="transmembrane region" description="Helical" evidence="1">
    <location>
        <begin position="125"/>
        <end position="148"/>
    </location>
</feature>
<evidence type="ECO:0000313" key="3">
    <source>
        <dbReference type="Proteomes" id="UP001570417"/>
    </source>
</evidence>
<dbReference type="EMBL" id="JBFRUW010000058">
    <property type="protein sequence ID" value="MFA0569692.1"/>
    <property type="molecule type" value="Genomic_DNA"/>
</dbReference>
<evidence type="ECO:0000256" key="1">
    <source>
        <dbReference type="SAM" id="Phobius"/>
    </source>
</evidence>
<protein>
    <submittedName>
        <fullName evidence="2">Metal-dependent hydrolase</fullName>
    </submittedName>
</protein>
<keyword evidence="3" id="KW-1185">Reference proteome</keyword>
<gene>
    <name evidence="2" type="ORF">AB4566_15585</name>
</gene>
<dbReference type="GO" id="GO:0016787">
    <property type="term" value="F:hydrolase activity"/>
    <property type="evidence" value="ECO:0007669"/>
    <property type="project" value="UniProtKB-KW"/>
</dbReference>
<organism evidence="2 3">
    <name type="scientific">Vibrio gallaecicus</name>
    <dbReference type="NCBI Taxonomy" id="552386"/>
    <lineage>
        <taxon>Bacteria</taxon>
        <taxon>Pseudomonadati</taxon>
        <taxon>Pseudomonadota</taxon>
        <taxon>Gammaproteobacteria</taxon>
        <taxon>Vibrionales</taxon>
        <taxon>Vibrionaceae</taxon>
        <taxon>Vibrio</taxon>
    </lineage>
</organism>
<feature type="transmembrane region" description="Helical" evidence="1">
    <location>
        <begin position="93"/>
        <end position="113"/>
    </location>
</feature>
<dbReference type="Proteomes" id="UP001570417">
    <property type="component" value="Unassembled WGS sequence"/>
</dbReference>
<dbReference type="PANTHER" id="PTHR40031">
    <property type="entry name" value="HYPOTHETICAL MEMBRANE SPANNING PROTEIN"/>
    <property type="match status" value="1"/>
</dbReference>
<dbReference type="InterPro" id="IPR007404">
    <property type="entry name" value="YdjM-like"/>
</dbReference>
<sequence length="333" mass="37971">MDPLTQGVLGASLSLSVSQKQHLIVAGAFGLLAGMAPDLDVFIRSESDPLLFLEFHRQFTHSLFFIPLGSFICALAFHWLIGKPQRLSFKQSWLYSALGYSTHALLDSCTSYGTQLFWPLTSERYAWNSVSVIDPVFTLPILILLVFTMFKRNTWFARIAFLWALTYPALGMIQRDRAEVAGWQLANERQHAPIRLEAKPSFGNILLWKVIYETEGHYHVDAVRVGTSVKKYPGEAIEKLEMSRDFPWLDLNSQQAKDIERFSHFSKGFLAKAPSDELRVIDVRYSIVPNQLNALWSIKLSPSVTHDTHVEYETHRANSSASRQLFLEMLLDF</sequence>
<evidence type="ECO:0000313" key="2">
    <source>
        <dbReference type="EMBL" id="MFA0569692.1"/>
    </source>
</evidence>
<proteinExistence type="predicted"/>
<dbReference type="Pfam" id="PF04307">
    <property type="entry name" value="YdjM"/>
    <property type="match status" value="1"/>
</dbReference>
<accession>A0ABV4NEI6</accession>